<dbReference type="PANTHER" id="PTHR13440">
    <property type="entry name" value="BLOC-1 RELATED COMPLEX SUBUNIT 6"/>
    <property type="match status" value="1"/>
</dbReference>
<dbReference type="InterPro" id="IPR046465">
    <property type="entry name" value="BORCS6_C"/>
</dbReference>
<dbReference type="STRING" id="1965070.A0A3S3RJV8"/>
<feature type="domain" description="BLOC-1-related complex subunit 6 C-terminal helix" evidence="2">
    <location>
        <begin position="206"/>
        <end position="305"/>
    </location>
</feature>
<reference evidence="3 5" key="1">
    <citation type="journal article" date="2018" name="Gigascience">
        <title>Genomes of trombidid mites reveal novel predicted allergens and laterally-transferred genes associated with secondary metabolism.</title>
        <authorList>
            <person name="Dong X."/>
            <person name="Chaisiri K."/>
            <person name="Xia D."/>
            <person name="Armstrong S.D."/>
            <person name="Fang Y."/>
            <person name="Donnelly M.J."/>
            <person name="Kadowaki T."/>
            <person name="McGarry J.W."/>
            <person name="Darby A.C."/>
            <person name="Makepeace B.L."/>
        </authorList>
    </citation>
    <scope>NUCLEOTIDE SEQUENCE [LARGE SCALE GENOMIC DNA]</scope>
    <source>
        <strain evidence="3">UoL-WK</strain>
    </source>
</reference>
<evidence type="ECO:0000259" key="2">
    <source>
        <dbReference type="Pfam" id="PF10157"/>
    </source>
</evidence>
<gene>
    <name evidence="4" type="ORF">B4U79_04244</name>
    <name evidence="3" type="ORF">B4U79_14320</name>
</gene>
<accession>A0A3S3RJV8</accession>
<comment type="caution">
    <text evidence="3">The sequence shown here is derived from an EMBL/GenBank/DDBJ whole genome shotgun (WGS) entry which is preliminary data.</text>
</comment>
<organism evidence="3 5">
    <name type="scientific">Dinothrombium tinctorium</name>
    <dbReference type="NCBI Taxonomy" id="1965070"/>
    <lineage>
        <taxon>Eukaryota</taxon>
        <taxon>Metazoa</taxon>
        <taxon>Ecdysozoa</taxon>
        <taxon>Arthropoda</taxon>
        <taxon>Chelicerata</taxon>
        <taxon>Arachnida</taxon>
        <taxon>Acari</taxon>
        <taxon>Acariformes</taxon>
        <taxon>Trombidiformes</taxon>
        <taxon>Prostigmata</taxon>
        <taxon>Anystina</taxon>
        <taxon>Parasitengona</taxon>
        <taxon>Trombidioidea</taxon>
        <taxon>Trombidiidae</taxon>
        <taxon>Dinothrombium</taxon>
    </lineage>
</organism>
<proteinExistence type="predicted"/>
<keyword evidence="5" id="KW-1185">Reference proteome</keyword>
<dbReference type="Proteomes" id="UP000285301">
    <property type="component" value="Unassembled WGS sequence"/>
</dbReference>
<evidence type="ECO:0000313" key="5">
    <source>
        <dbReference type="Proteomes" id="UP000285301"/>
    </source>
</evidence>
<feature type="compositionally biased region" description="Basic and acidic residues" evidence="1">
    <location>
        <begin position="1"/>
        <end position="12"/>
    </location>
</feature>
<dbReference type="AlphaFoldDB" id="A0A3S3RJV8"/>
<dbReference type="EMBL" id="NCKU01008183">
    <property type="protein sequence ID" value="RWS02080.1"/>
    <property type="molecule type" value="Genomic_DNA"/>
</dbReference>
<dbReference type="PANTHER" id="PTHR13440:SF7">
    <property type="entry name" value="BLOC-1 RELATED COMPLEX SUBUNIT 6"/>
    <property type="match status" value="1"/>
</dbReference>
<evidence type="ECO:0000313" key="4">
    <source>
        <dbReference type="EMBL" id="RWS02080.1"/>
    </source>
</evidence>
<dbReference type="Pfam" id="PF10157">
    <property type="entry name" value="BORCS6"/>
    <property type="match status" value="1"/>
</dbReference>
<protein>
    <recommendedName>
        <fullName evidence="2">BLOC-1-related complex subunit 6 C-terminal helix domain-containing protein</fullName>
    </recommendedName>
</protein>
<evidence type="ECO:0000256" key="1">
    <source>
        <dbReference type="SAM" id="MobiDB-lite"/>
    </source>
</evidence>
<dbReference type="GO" id="GO:0032418">
    <property type="term" value="P:lysosome localization"/>
    <property type="evidence" value="ECO:0007669"/>
    <property type="project" value="TreeGrafter"/>
</dbReference>
<dbReference type="EMBL" id="NCKU01008186">
    <property type="protein sequence ID" value="RWS02076.1"/>
    <property type="molecule type" value="Genomic_DNA"/>
</dbReference>
<feature type="compositionally biased region" description="Basic and acidic residues" evidence="1">
    <location>
        <begin position="21"/>
        <end position="32"/>
    </location>
</feature>
<sequence>MDEKVVKAREAFESQSATNAGDERCTSRDDKATSSSDEPSTSTETGDTNGCNEEIQRDLMTSSYTEISFGESDCEDQTDIDEHGLFSEMCDDRQSVDASGEDTRALQIARGSLSLPQLSSTIVNWSERAKAEYDAAYGESDEFSSRPITAEPNLPSGSIDYTQDGMVTFVADDLENKLRLSSPVSSRSYSMISEENIPSSSESSSISINHQFLNEIEKQTQTISENVQSIADHISKYTHNVTKLTVESITQYEKCLFQTCDEIDANIKLMYQLIAKTEELNATMAPIDSLNADIKEVKRLLDMFERALETKTF</sequence>
<reference evidence="3" key="2">
    <citation type="submission" date="2018-11" db="EMBL/GenBank/DDBJ databases">
        <title>Trombidioid mite genomics.</title>
        <authorList>
            <person name="Dong X."/>
        </authorList>
    </citation>
    <scope>NUCLEOTIDE SEQUENCE</scope>
    <source>
        <strain evidence="3">UoL-WK</strain>
    </source>
</reference>
<evidence type="ECO:0000313" key="3">
    <source>
        <dbReference type="EMBL" id="RWS02076.1"/>
    </source>
</evidence>
<dbReference type="OrthoDB" id="21270at2759"/>
<feature type="compositionally biased region" description="Low complexity" evidence="1">
    <location>
        <begin position="33"/>
        <end position="48"/>
    </location>
</feature>
<name>A0A3S3RJV8_9ACAR</name>
<dbReference type="InterPro" id="IPR019314">
    <property type="entry name" value="BORCS6"/>
</dbReference>
<feature type="region of interest" description="Disordered" evidence="1">
    <location>
        <begin position="1"/>
        <end position="52"/>
    </location>
</feature>
<dbReference type="GO" id="GO:0099078">
    <property type="term" value="C:BORC complex"/>
    <property type="evidence" value="ECO:0007669"/>
    <property type="project" value="TreeGrafter"/>
</dbReference>